<accession>A0ABQ7G8Y0</accession>
<dbReference type="Proteomes" id="UP000815325">
    <property type="component" value="Unassembled WGS sequence"/>
</dbReference>
<evidence type="ECO:0000256" key="1">
    <source>
        <dbReference type="SAM" id="Coils"/>
    </source>
</evidence>
<gene>
    <name evidence="3" type="ORF">DUNSADRAFT_13662</name>
</gene>
<protein>
    <submittedName>
        <fullName evidence="3">Uncharacterized protein</fullName>
    </submittedName>
</protein>
<keyword evidence="1" id="KW-0175">Coiled coil</keyword>
<feature type="region of interest" description="Disordered" evidence="2">
    <location>
        <begin position="1"/>
        <end position="68"/>
    </location>
</feature>
<evidence type="ECO:0000256" key="2">
    <source>
        <dbReference type="SAM" id="MobiDB-lite"/>
    </source>
</evidence>
<evidence type="ECO:0000313" key="4">
    <source>
        <dbReference type="Proteomes" id="UP000815325"/>
    </source>
</evidence>
<name>A0ABQ7G8Y0_DUNSA</name>
<reference evidence="3" key="1">
    <citation type="submission" date="2017-08" db="EMBL/GenBank/DDBJ databases">
        <authorList>
            <person name="Polle J.E."/>
            <person name="Barry K."/>
            <person name="Cushman J."/>
            <person name="Schmutz J."/>
            <person name="Tran D."/>
            <person name="Hathwaick L.T."/>
            <person name="Yim W.C."/>
            <person name="Jenkins J."/>
            <person name="Mckie-Krisberg Z.M."/>
            <person name="Prochnik S."/>
            <person name="Lindquist E."/>
            <person name="Dockter R.B."/>
            <person name="Adam C."/>
            <person name="Molina H."/>
            <person name="Bunkerborg J."/>
            <person name="Jin E."/>
            <person name="Buchheim M."/>
            <person name="Magnuson J."/>
        </authorList>
    </citation>
    <scope>NUCLEOTIDE SEQUENCE</scope>
    <source>
        <strain evidence="3">CCAP 19/18</strain>
    </source>
</reference>
<feature type="coiled-coil region" evidence="1">
    <location>
        <begin position="176"/>
        <end position="210"/>
    </location>
</feature>
<comment type="caution">
    <text evidence="3">The sequence shown here is derived from an EMBL/GenBank/DDBJ whole genome shotgun (WGS) entry which is preliminary data.</text>
</comment>
<organism evidence="3 4">
    <name type="scientific">Dunaliella salina</name>
    <name type="common">Green alga</name>
    <name type="synonym">Protococcus salinus</name>
    <dbReference type="NCBI Taxonomy" id="3046"/>
    <lineage>
        <taxon>Eukaryota</taxon>
        <taxon>Viridiplantae</taxon>
        <taxon>Chlorophyta</taxon>
        <taxon>core chlorophytes</taxon>
        <taxon>Chlorophyceae</taxon>
        <taxon>CS clade</taxon>
        <taxon>Chlamydomonadales</taxon>
        <taxon>Dunaliellaceae</taxon>
        <taxon>Dunaliella</taxon>
    </lineage>
</organism>
<evidence type="ECO:0000313" key="3">
    <source>
        <dbReference type="EMBL" id="KAF5831051.1"/>
    </source>
</evidence>
<sequence>MTEGGHHQTEHEGQQQEAQQQQEQQQEEQQQQKEPEQQNGDPPSGPPSGHELHQEKPGSDKISPSSTTITAGAGMEHLERPSVADSTASGGAVFKGRTIVPEMVKAFDTKLRGMSAKMKHLGQTLAPWTVVDNKARAKKVAEALEQDRVQVVEVMTRMMEGYREASHEASEARLALADREEKERAAKQQAEQLEKANEEVESLREFKRSHSSYTRHLLEKVETINISRMPQQHTGAGEDTQDSELRQRVEVLLVEHERLTAEAEKALKAKQDMEKKWKELQSRAADDSEVKGREIKQLQTTVRKVEEKKDSEVAAAKKEVAEMREQRKKDQDLMQRRLNSSKVEVDGYKAREKAAKAQLDEAIASAARAQEDLKTAKSRMADTRAAKDDLQRYLDTIQYEAALVADEYRELVQSVVRSQGFSALPCAQQFVNHSAPYPRTAFTTKNGRVLYNRAIHKGIDVSKVVPREYNSHKELQEMIVEEGLVLDKQCGPETF</sequence>
<keyword evidence="4" id="KW-1185">Reference proteome</keyword>
<proteinExistence type="predicted"/>
<feature type="compositionally biased region" description="Basic and acidic residues" evidence="2">
    <location>
        <begin position="50"/>
        <end position="59"/>
    </location>
</feature>
<dbReference type="EMBL" id="MU069981">
    <property type="protein sequence ID" value="KAF5831051.1"/>
    <property type="molecule type" value="Genomic_DNA"/>
</dbReference>
<feature type="coiled-coil region" evidence="1">
    <location>
        <begin position="249"/>
        <end position="386"/>
    </location>
</feature>
<feature type="compositionally biased region" description="Low complexity" evidence="2">
    <location>
        <begin position="15"/>
        <end position="29"/>
    </location>
</feature>
<feature type="compositionally biased region" description="Basic and acidic residues" evidence="2">
    <location>
        <begin position="1"/>
        <end position="14"/>
    </location>
</feature>